<reference evidence="10" key="2">
    <citation type="submission" date="2020-04" db="EMBL/GenBank/DDBJ databases">
        <authorList>
            <consortium name="NCBI Genome Project"/>
        </authorList>
    </citation>
    <scope>NUCLEOTIDE SEQUENCE</scope>
    <source>
        <strain evidence="10">CBS 342.82</strain>
    </source>
</reference>
<sequence length="340" mass="37115">MPQHPLQQEQQQPLAPPQVTNPVTGRTRVAGTPREARPVSQVYQGFIWSLRVVQQPKRARMCGFGDKDRRPITPPPVLLLVITDPKTGRELSPDDPQLEDLDCSHFIVNVDLWDENKVSEAILVRSSSNSPSTSISTATTTAYPPTQDNPHAQRPGHMMLVGSDGYNLPQYGMHGSYGMPIAASYGQYIPSTGYGGGIAAPMPFYPQHTQMPNYTRNLIGSLSVNAARLKNEQGESGFYFVFQDLSVRTEGFFHLRMNFVNLSDGKSPPSLNKNKCAILAWEFTDCFQVFSAKKFPGVVESTALSKCLQGQGIKIPIRKDNGGKNDGAGGGGDDDDDGGD</sequence>
<keyword evidence="9" id="KW-1185">Reference proteome</keyword>
<comment type="subcellular location">
    <subcellularLocation>
        <location evidence="1">Nucleus</location>
    </subcellularLocation>
</comment>
<feature type="region of interest" description="Disordered" evidence="7">
    <location>
        <begin position="128"/>
        <end position="150"/>
    </location>
</feature>
<accession>A0A6J3M888</accession>
<dbReference type="PROSITE" id="PS51821">
    <property type="entry name" value="VELVET"/>
    <property type="match status" value="1"/>
</dbReference>
<dbReference type="RefSeq" id="XP_033461307.1">
    <property type="nucleotide sequence ID" value="XM_033601177.1"/>
</dbReference>
<keyword evidence="3" id="KW-0805">Transcription regulation</keyword>
<dbReference type="GO" id="GO:0030435">
    <property type="term" value="P:sporulation resulting in formation of a cellular spore"/>
    <property type="evidence" value="ECO:0007669"/>
    <property type="project" value="UniProtKB-KW"/>
</dbReference>
<feature type="region of interest" description="Disordered" evidence="7">
    <location>
        <begin position="1"/>
        <end position="36"/>
    </location>
</feature>
<reference evidence="10" key="3">
    <citation type="submission" date="2025-08" db="UniProtKB">
        <authorList>
            <consortium name="RefSeq"/>
        </authorList>
    </citation>
    <scope>IDENTIFICATION</scope>
    <source>
        <strain evidence="10">CBS 342.82</strain>
    </source>
</reference>
<evidence type="ECO:0000256" key="5">
    <source>
        <dbReference type="ARBA" id="ARBA00023242"/>
    </source>
</evidence>
<evidence type="ECO:0000313" key="9">
    <source>
        <dbReference type="Proteomes" id="UP000504637"/>
    </source>
</evidence>
<dbReference type="InterPro" id="IPR021740">
    <property type="entry name" value="Velvet"/>
</dbReference>
<evidence type="ECO:0000256" key="6">
    <source>
        <dbReference type="ARBA" id="ARBA00038045"/>
    </source>
</evidence>
<feature type="compositionally biased region" description="Low complexity" evidence="7">
    <location>
        <begin position="128"/>
        <end position="146"/>
    </location>
</feature>
<comment type="similarity">
    <text evidence="6">Belongs to the velvet family. VelB subfamily.</text>
</comment>
<gene>
    <name evidence="10" type="ORF">K489DRAFT_316605</name>
</gene>
<dbReference type="OrthoDB" id="1746739at2759"/>
<dbReference type="InterPro" id="IPR037525">
    <property type="entry name" value="Velvet_dom"/>
</dbReference>
<keyword evidence="4" id="KW-0804">Transcription</keyword>
<dbReference type="GeneID" id="54358977"/>
<feature type="domain" description="Velvet" evidence="8">
    <location>
        <begin position="40"/>
        <end position="318"/>
    </location>
</feature>
<name>A0A6J3M888_9PEZI</name>
<evidence type="ECO:0000256" key="1">
    <source>
        <dbReference type="ARBA" id="ARBA00004123"/>
    </source>
</evidence>
<evidence type="ECO:0000259" key="8">
    <source>
        <dbReference type="PROSITE" id="PS51821"/>
    </source>
</evidence>
<evidence type="ECO:0000256" key="3">
    <source>
        <dbReference type="ARBA" id="ARBA00023015"/>
    </source>
</evidence>
<keyword evidence="5" id="KW-0539">Nucleus</keyword>
<proteinExistence type="inferred from homology"/>
<keyword evidence="2" id="KW-0749">Sporulation</keyword>
<protein>
    <recommendedName>
        <fullName evidence="8">Velvet domain-containing protein</fullName>
    </recommendedName>
</protein>
<organism evidence="10">
    <name type="scientific">Dissoconium aciculare CBS 342.82</name>
    <dbReference type="NCBI Taxonomy" id="1314786"/>
    <lineage>
        <taxon>Eukaryota</taxon>
        <taxon>Fungi</taxon>
        <taxon>Dikarya</taxon>
        <taxon>Ascomycota</taxon>
        <taxon>Pezizomycotina</taxon>
        <taxon>Dothideomycetes</taxon>
        <taxon>Dothideomycetidae</taxon>
        <taxon>Mycosphaerellales</taxon>
        <taxon>Dissoconiaceae</taxon>
        <taxon>Dissoconium</taxon>
    </lineage>
</organism>
<dbReference type="Proteomes" id="UP000504637">
    <property type="component" value="Unplaced"/>
</dbReference>
<dbReference type="InterPro" id="IPR038491">
    <property type="entry name" value="Velvet_dom_sf"/>
</dbReference>
<evidence type="ECO:0000256" key="7">
    <source>
        <dbReference type="SAM" id="MobiDB-lite"/>
    </source>
</evidence>
<reference evidence="10" key="1">
    <citation type="submission" date="2020-01" db="EMBL/GenBank/DDBJ databases">
        <authorList>
            <consortium name="DOE Joint Genome Institute"/>
            <person name="Haridas S."/>
            <person name="Albert R."/>
            <person name="Binder M."/>
            <person name="Bloem J."/>
            <person name="Labutti K."/>
            <person name="Salamov A."/>
            <person name="Andreopoulos B."/>
            <person name="Baker S.E."/>
            <person name="Barry K."/>
            <person name="Bills G."/>
            <person name="Bluhm B.H."/>
            <person name="Cannon C."/>
            <person name="Castanera R."/>
            <person name="Culley D.E."/>
            <person name="Daum C."/>
            <person name="Ezra D."/>
            <person name="Gonzalez J.B."/>
            <person name="Henrissat B."/>
            <person name="Kuo A."/>
            <person name="Liang C."/>
            <person name="Lipzen A."/>
            <person name="Lutzoni F."/>
            <person name="Magnuson J."/>
            <person name="Mondo S."/>
            <person name="Nolan M."/>
            <person name="Ohm R."/>
            <person name="Pangilinan J."/>
            <person name="Park H.-J."/>
            <person name="Ramirez L."/>
            <person name="Alfaro M."/>
            <person name="Sun H."/>
            <person name="Tritt A."/>
            <person name="Yoshinaga Y."/>
            <person name="Zwiers L.-H."/>
            <person name="Turgeon B.G."/>
            <person name="Goodwin S.B."/>
            <person name="Spatafora J.W."/>
            <person name="Crous P.W."/>
            <person name="Grigoriev I.V."/>
        </authorList>
    </citation>
    <scope>NUCLEOTIDE SEQUENCE</scope>
    <source>
        <strain evidence="10">CBS 342.82</strain>
    </source>
</reference>
<evidence type="ECO:0000313" key="10">
    <source>
        <dbReference type="RefSeq" id="XP_033461307.1"/>
    </source>
</evidence>
<dbReference type="PANTHER" id="PTHR33572:SF3">
    <property type="entry name" value="VELVET COMPLEX SUBUNIT B"/>
    <property type="match status" value="1"/>
</dbReference>
<evidence type="ECO:0000256" key="4">
    <source>
        <dbReference type="ARBA" id="ARBA00023163"/>
    </source>
</evidence>
<dbReference type="AlphaFoldDB" id="A0A6J3M888"/>
<feature type="region of interest" description="Disordered" evidence="7">
    <location>
        <begin position="318"/>
        <end position="340"/>
    </location>
</feature>
<dbReference type="Gene3D" id="2.60.40.3960">
    <property type="entry name" value="Velvet domain"/>
    <property type="match status" value="1"/>
</dbReference>
<evidence type="ECO:0000256" key="2">
    <source>
        <dbReference type="ARBA" id="ARBA00022969"/>
    </source>
</evidence>
<feature type="compositionally biased region" description="Low complexity" evidence="7">
    <location>
        <begin position="1"/>
        <end position="13"/>
    </location>
</feature>
<dbReference type="GO" id="GO:0005634">
    <property type="term" value="C:nucleus"/>
    <property type="evidence" value="ECO:0007669"/>
    <property type="project" value="UniProtKB-SubCell"/>
</dbReference>
<dbReference type="Pfam" id="PF11754">
    <property type="entry name" value="Velvet"/>
    <property type="match status" value="1"/>
</dbReference>
<dbReference type="PANTHER" id="PTHR33572">
    <property type="entry name" value="SPORE DEVELOPMENT REGULATOR VOSA"/>
    <property type="match status" value="1"/>
</dbReference>